<dbReference type="AlphaFoldDB" id="A0A811U5H9"/>
<protein>
    <submittedName>
        <fullName evidence="2">(Mediterranean fruit fly) hypothetical protein</fullName>
    </submittedName>
</protein>
<dbReference type="Proteomes" id="UP000606786">
    <property type="component" value="Unassembled WGS sequence"/>
</dbReference>
<evidence type="ECO:0000313" key="2">
    <source>
        <dbReference type="EMBL" id="CAD6993446.1"/>
    </source>
</evidence>
<dbReference type="EMBL" id="CAJHJT010000001">
    <property type="protein sequence ID" value="CAD6993446.1"/>
    <property type="molecule type" value="Genomic_DNA"/>
</dbReference>
<keyword evidence="1" id="KW-0812">Transmembrane</keyword>
<keyword evidence="3" id="KW-1185">Reference proteome</keyword>
<keyword evidence="1" id="KW-1133">Transmembrane helix</keyword>
<evidence type="ECO:0000256" key="1">
    <source>
        <dbReference type="SAM" id="Phobius"/>
    </source>
</evidence>
<keyword evidence="1" id="KW-0472">Membrane</keyword>
<proteinExistence type="predicted"/>
<gene>
    <name evidence="2" type="ORF">CCAP1982_LOCUS2259</name>
</gene>
<sequence>MQRSRVAGGSGRSSIVSSVKLWCAISDDLNSSRKEVGDEENSSSSRVFVAAFGKYKHSSTISTFQRHTQQKSHKDMRCMRIGIFVYFFILFYFFFCFFLR</sequence>
<comment type="caution">
    <text evidence="2">The sequence shown here is derived from an EMBL/GenBank/DDBJ whole genome shotgun (WGS) entry which is preliminary data.</text>
</comment>
<evidence type="ECO:0000313" key="3">
    <source>
        <dbReference type="Proteomes" id="UP000606786"/>
    </source>
</evidence>
<organism evidence="2 3">
    <name type="scientific">Ceratitis capitata</name>
    <name type="common">Mediterranean fruit fly</name>
    <name type="synonym">Tephritis capitata</name>
    <dbReference type="NCBI Taxonomy" id="7213"/>
    <lineage>
        <taxon>Eukaryota</taxon>
        <taxon>Metazoa</taxon>
        <taxon>Ecdysozoa</taxon>
        <taxon>Arthropoda</taxon>
        <taxon>Hexapoda</taxon>
        <taxon>Insecta</taxon>
        <taxon>Pterygota</taxon>
        <taxon>Neoptera</taxon>
        <taxon>Endopterygota</taxon>
        <taxon>Diptera</taxon>
        <taxon>Brachycera</taxon>
        <taxon>Muscomorpha</taxon>
        <taxon>Tephritoidea</taxon>
        <taxon>Tephritidae</taxon>
        <taxon>Ceratitis</taxon>
        <taxon>Ceratitis</taxon>
    </lineage>
</organism>
<name>A0A811U5H9_CERCA</name>
<accession>A0A811U5H9</accession>
<feature type="transmembrane region" description="Helical" evidence="1">
    <location>
        <begin position="81"/>
        <end position="99"/>
    </location>
</feature>
<reference evidence="2" key="1">
    <citation type="submission" date="2020-11" db="EMBL/GenBank/DDBJ databases">
        <authorList>
            <person name="Whitehead M."/>
        </authorList>
    </citation>
    <scope>NUCLEOTIDE SEQUENCE</scope>
    <source>
        <strain evidence="2">EGII</strain>
    </source>
</reference>